<protein>
    <submittedName>
        <fullName evidence="2">Uncharacterized protein</fullName>
    </submittedName>
</protein>
<reference evidence="2" key="1">
    <citation type="submission" date="2021-01" db="EMBL/GenBank/DDBJ databases">
        <authorList>
            <person name="Corre E."/>
            <person name="Pelletier E."/>
            <person name="Niang G."/>
            <person name="Scheremetjew M."/>
            <person name="Finn R."/>
            <person name="Kale V."/>
            <person name="Holt S."/>
            <person name="Cochrane G."/>
            <person name="Meng A."/>
            <person name="Brown T."/>
            <person name="Cohen L."/>
        </authorList>
    </citation>
    <scope>NUCLEOTIDE SEQUENCE</scope>
    <source>
        <strain evidence="2">FSP1.4</strain>
    </source>
</reference>
<evidence type="ECO:0000313" key="2">
    <source>
        <dbReference type="EMBL" id="CAE0350730.1"/>
    </source>
</evidence>
<dbReference type="AlphaFoldDB" id="A0A7S3JBJ0"/>
<dbReference type="EMBL" id="HBII01023281">
    <property type="protein sequence ID" value="CAE0350730.1"/>
    <property type="molecule type" value="Transcribed_RNA"/>
</dbReference>
<organism evidence="2">
    <name type="scientific">Euplotes harpa</name>
    <dbReference type="NCBI Taxonomy" id="151035"/>
    <lineage>
        <taxon>Eukaryota</taxon>
        <taxon>Sar</taxon>
        <taxon>Alveolata</taxon>
        <taxon>Ciliophora</taxon>
        <taxon>Intramacronucleata</taxon>
        <taxon>Spirotrichea</taxon>
        <taxon>Hypotrichia</taxon>
        <taxon>Euplotida</taxon>
        <taxon>Euplotidae</taxon>
        <taxon>Euplotes</taxon>
    </lineage>
</organism>
<feature type="coiled-coil region" evidence="1">
    <location>
        <begin position="129"/>
        <end position="156"/>
    </location>
</feature>
<name>A0A7S3JBJ0_9SPIT</name>
<proteinExistence type="predicted"/>
<keyword evidence="1" id="KW-0175">Coiled coil</keyword>
<sequence length="169" mass="19244">MIDNSLKSLKNQKGNDEEIKKLMRAVDELDGSIDALPTKSWVQAELDQKMQQQASEQSKNNVKLSMLAGLAGTSASKEDKKLADRVTKLEAEVDKLWKDNDKDVADLSSKIEFVAKQAENSSKDWGTKYESLESRLRECLRTIETLSEELRNCNCNCEMNIRQIRLEME</sequence>
<gene>
    <name evidence="2" type="ORF">EHAR0213_LOCUS9644</name>
</gene>
<accession>A0A7S3JBJ0</accession>
<evidence type="ECO:0000256" key="1">
    <source>
        <dbReference type="SAM" id="Coils"/>
    </source>
</evidence>